<protein>
    <recommendedName>
        <fullName evidence="4">VIT family protein</fullName>
    </recommendedName>
</protein>
<evidence type="ECO:0000313" key="3">
    <source>
        <dbReference type="Proteomes" id="UP000326202"/>
    </source>
</evidence>
<evidence type="ECO:0008006" key="4">
    <source>
        <dbReference type="Google" id="ProtNLM"/>
    </source>
</evidence>
<sequence length="220" mass="24250">MLKQFIERYLEPGESLGEVIFGLIMLLTFTLGASVLAGLDIITARHIILAAIGCNLAWGIIDAAMFVMGSLFLRAQLSRFHRLMQEAKDHKTGIAAIRRVIDRRYGEFSAPEDVDHLAEGIYRTMKGRRRLRARVKRDDLMGALIVFALVAGPSLPPALPFLFVDDPFVAIRLSNAILIGMLFLAGFRWAHYTDVNPWWAGGLLSLFSVALVAVAIALGG</sequence>
<dbReference type="KEGG" id="htq:FRZ44_32030"/>
<dbReference type="Proteomes" id="UP000326202">
    <property type="component" value="Chromosome"/>
</dbReference>
<keyword evidence="1" id="KW-0472">Membrane</keyword>
<dbReference type="EMBL" id="CP042906">
    <property type="protein sequence ID" value="QEX17900.1"/>
    <property type="molecule type" value="Genomic_DNA"/>
</dbReference>
<feature type="transmembrane region" description="Helical" evidence="1">
    <location>
        <begin position="48"/>
        <end position="73"/>
    </location>
</feature>
<feature type="transmembrane region" description="Helical" evidence="1">
    <location>
        <begin position="140"/>
        <end position="163"/>
    </location>
</feature>
<proteinExistence type="predicted"/>
<dbReference type="RefSeq" id="WP_151178113.1">
    <property type="nucleotide sequence ID" value="NZ_CP042906.1"/>
</dbReference>
<organism evidence="2 3">
    <name type="scientific">Hypericibacter terrae</name>
    <dbReference type="NCBI Taxonomy" id="2602015"/>
    <lineage>
        <taxon>Bacteria</taxon>
        <taxon>Pseudomonadati</taxon>
        <taxon>Pseudomonadota</taxon>
        <taxon>Alphaproteobacteria</taxon>
        <taxon>Rhodospirillales</taxon>
        <taxon>Dongiaceae</taxon>
        <taxon>Hypericibacter</taxon>
    </lineage>
</organism>
<reference evidence="2 3" key="1">
    <citation type="submission" date="2019-08" db="EMBL/GenBank/DDBJ databases">
        <title>Hyperibacter terrae gen. nov., sp. nov. and Hyperibacter viscosus sp. nov., two new members in the family Rhodospirillaceae isolated from the rhizosphere of Hypericum perforatum.</title>
        <authorList>
            <person name="Noviana Z."/>
        </authorList>
    </citation>
    <scope>NUCLEOTIDE SEQUENCE [LARGE SCALE GENOMIC DNA]</scope>
    <source>
        <strain evidence="2 3">R5913</strain>
    </source>
</reference>
<feature type="transmembrane region" description="Helical" evidence="1">
    <location>
        <begin position="169"/>
        <end position="187"/>
    </location>
</feature>
<evidence type="ECO:0000313" key="2">
    <source>
        <dbReference type="EMBL" id="QEX17900.1"/>
    </source>
</evidence>
<dbReference type="OrthoDB" id="978987at2"/>
<evidence type="ECO:0000256" key="1">
    <source>
        <dbReference type="SAM" id="Phobius"/>
    </source>
</evidence>
<keyword evidence="3" id="KW-1185">Reference proteome</keyword>
<keyword evidence="1" id="KW-1133">Transmembrane helix</keyword>
<accession>A0A5J6MP89</accession>
<gene>
    <name evidence="2" type="ORF">FRZ44_32030</name>
</gene>
<keyword evidence="1" id="KW-0812">Transmembrane</keyword>
<feature type="transmembrane region" description="Helical" evidence="1">
    <location>
        <begin position="20"/>
        <end position="42"/>
    </location>
</feature>
<dbReference type="AlphaFoldDB" id="A0A5J6MP89"/>
<feature type="transmembrane region" description="Helical" evidence="1">
    <location>
        <begin position="199"/>
        <end position="218"/>
    </location>
</feature>
<name>A0A5J6MP89_9PROT</name>